<dbReference type="CDD" id="cd10033">
    <property type="entry name" value="UDG_like"/>
    <property type="match status" value="1"/>
</dbReference>
<dbReference type="SUPFAM" id="SSF52141">
    <property type="entry name" value="Uracil-DNA glycosylase-like"/>
    <property type="match status" value="1"/>
</dbReference>
<protein>
    <submittedName>
        <fullName evidence="2">Uracil-DNA glycosylase family protein</fullName>
    </submittedName>
</protein>
<dbReference type="EMBL" id="JACYFU010000002">
    <property type="protein sequence ID" value="MBD8065903.1"/>
    <property type="molecule type" value="Genomic_DNA"/>
</dbReference>
<dbReference type="InterPro" id="IPR047124">
    <property type="entry name" value="HI_0220.2"/>
</dbReference>
<dbReference type="Proteomes" id="UP000654108">
    <property type="component" value="Unassembled WGS sequence"/>
</dbReference>
<evidence type="ECO:0000313" key="2">
    <source>
        <dbReference type="EMBL" id="MBD8065903.1"/>
    </source>
</evidence>
<name>A0A927FW19_9HYPH</name>
<dbReference type="SMART" id="SM00986">
    <property type="entry name" value="UDG"/>
    <property type="match status" value="1"/>
</dbReference>
<sequence length="199" mass="21970">MEDRLETVLAAARQCTLCQAHLPLGPRPIVQASPSASLLIIGQAPGSKVHRTGVPWNDNSGERLRNWLAIDADRFYDPAQVAIVPVGLCYPGVAASGGDNPPRPECAPLWHPRILPLLGKVRLTILVGAHAQKRVLGRRWAGSLSATVANYRHYLPDYLPLPHPSWRSVVWERNNPQFSQEILPVVRRLVRDALQLGES</sequence>
<keyword evidence="3" id="KW-1185">Reference proteome</keyword>
<reference evidence="2" key="1">
    <citation type="submission" date="2020-09" db="EMBL/GenBank/DDBJ databases">
        <title>Genome seq and assembly of Devosia sp.</title>
        <authorList>
            <person name="Chhetri G."/>
        </authorList>
    </citation>
    <scope>NUCLEOTIDE SEQUENCE</scope>
    <source>
        <strain evidence="2">PTR5</strain>
    </source>
</reference>
<evidence type="ECO:0000259" key="1">
    <source>
        <dbReference type="SMART" id="SM00986"/>
    </source>
</evidence>
<dbReference type="InterPro" id="IPR005122">
    <property type="entry name" value="Uracil-DNA_glycosylase-like"/>
</dbReference>
<dbReference type="InterPro" id="IPR036895">
    <property type="entry name" value="Uracil-DNA_glycosylase-like_sf"/>
</dbReference>
<organism evidence="2 3">
    <name type="scientific">Devosia oryzisoli</name>
    <dbReference type="NCBI Taxonomy" id="2774138"/>
    <lineage>
        <taxon>Bacteria</taxon>
        <taxon>Pseudomonadati</taxon>
        <taxon>Pseudomonadota</taxon>
        <taxon>Alphaproteobacteria</taxon>
        <taxon>Hyphomicrobiales</taxon>
        <taxon>Devosiaceae</taxon>
        <taxon>Devosia</taxon>
    </lineage>
</organism>
<accession>A0A927FW19</accession>
<proteinExistence type="predicted"/>
<dbReference type="Pfam" id="PF03167">
    <property type="entry name" value="UDG"/>
    <property type="match status" value="1"/>
</dbReference>
<comment type="caution">
    <text evidence="2">The sequence shown here is derived from an EMBL/GenBank/DDBJ whole genome shotgun (WGS) entry which is preliminary data.</text>
</comment>
<dbReference type="SMART" id="SM00987">
    <property type="entry name" value="UreE_C"/>
    <property type="match status" value="1"/>
</dbReference>
<evidence type="ECO:0000313" key="3">
    <source>
        <dbReference type="Proteomes" id="UP000654108"/>
    </source>
</evidence>
<feature type="domain" description="Uracil-DNA glycosylase-like" evidence="1">
    <location>
        <begin position="29"/>
        <end position="187"/>
    </location>
</feature>
<dbReference type="PANTHER" id="PTHR42160">
    <property type="entry name" value="URACIL-DNA GLYCOSYLASE SUPERFAMILY PROTEIN"/>
    <property type="match status" value="1"/>
</dbReference>
<dbReference type="AlphaFoldDB" id="A0A927FW19"/>
<dbReference type="PANTHER" id="PTHR42160:SF1">
    <property type="entry name" value="URACIL-DNA GLYCOSYLASE SUPERFAMILY PROTEIN"/>
    <property type="match status" value="1"/>
</dbReference>
<gene>
    <name evidence="2" type="ORF">IC608_10485</name>
</gene>
<dbReference type="Gene3D" id="3.40.470.10">
    <property type="entry name" value="Uracil-DNA glycosylase-like domain"/>
    <property type="match status" value="1"/>
</dbReference>